<feature type="region of interest" description="Disordered" evidence="1">
    <location>
        <begin position="20"/>
        <end position="40"/>
    </location>
</feature>
<evidence type="ECO:0000313" key="3">
    <source>
        <dbReference type="Proteomes" id="UP000003856"/>
    </source>
</evidence>
<dbReference type="RefSeq" id="WP_005794802.1">
    <property type="nucleotide sequence ID" value="NZ_ACQT01000028.1"/>
</dbReference>
<name>C5T385_ACIDE</name>
<dbReference type="Proteomes" id="UP000003856">
    <property type="component" value="Unassembled WGS sequence"/>
</dbReference>
<dbReference type="EMBL" id="ACQT01000028">
    <property type="protein sequence ID" value="EER61049.1"/>
    <property type="molecule type" value="Genomic_DNA"/>
</dbReference>
<evidence type="ECO:0000256" key="1">
    <source>
        <dbReference type="SAM" id="MobiDB-lite"/>
    </source>
</evidence>
<dbReference type="NCBIfam" id="NF041023">
    <property type="entry name" value="PP0621_fam"/>
    <property type="match status" value="1"/>
</dbReference>
<sequence>MKYLVLMVVLAVVIGIWRSGRSTGPDARRENAKPRTPGAPQAMATCHHCGVHFPRSEALMLGDQAYCCAEHRRQNGA</sequence>
<dbReference type="AlphaFoldDB" id="C5T385"/>
<gene>
    <name evidence="2" type="ORF">AcdelDRAFT_1365</name>
</gene>
<comment type="caution">
    <text evidence="2">The sequence shown here is derived from an EMBL/GenBank/DDBJ whole genome shotgun (WGS) entry which is preliminary data.</text>
</comment>
<protein>
    <recommendedName>
        <fullName evidence="4">Deaminase</fullName>
    </recommendedName>
</protein>
<proteinExistence type="predicted"/>
<keyword evidence="3" id="KW-1185">Reference proteome</keyword>
<accession>C5T385</accession>
<dbReference type="OrthoDB" id="9814432at2"/>
<evidence type="ECO:0000313" key="2">
    <source>
        <dbReference type="EMBL" id="EER61049.1"/>
    </source>
</evidence>
<reference evidence="2 3" key="1">
    <citation type="submission" date="2009-05" db="EMBL/GenBank/DDBJ databases">
        <title>The draft genome of Acidovorax delafieldii 2AN.</title>
        <authorList>
            <consortium name="US DOE Joint Genome Institute (JGI-PGF)"/>
            <person name="Lucas S."/>
            <person name="Copeland A."/>
            <person name="Lapidus A."/>
            <person name="Glavina del Rio T."/>
            <person name="Tice H."/>
            <person name="Bruce D."/>
            <person name="Goodwin L."/>
            <person name="Pitluck S."/>
            <person name="Larimer F."/>
            <person name="Land M.L."/>
            <person name="Hauser L."/>
            <person name="Shelobolina E.S."/>
            <person name="Picardal F."/>
            <person name="Roden E."/>
            <person name="Emerson D."/>
        </authorList>
    </citation>
    <scope>NUCLEOTIDE SEQUENCE [LARGE SCALE GENOMIC DNA]</scope>
    <source>
        <strain evidence="2 3">2AN</strain>
    </source>
</reference>
<evidence type="ECO:0008006" key="4">
    <source>
        <dbReference type="Google" id="ProtNLM"/>
    </source>
</evidence>
<dbReference type="InterPro" id="IPR049708">
    <property type="entry name" value="PP0621-like"/>
</dbReference>
<dbReference type="PATRIC" id="fig|573060.9.peg.3791"/>
<organism evidence="2 3">
    <name type="scientific">Acidovorax delafieldii 2AN</name>
    <dbReference type="NCBI Taxonomy" id="573060"/>
    <lineage>
        <taxon>Bacteria</taxon>
        <taxon>Pseudomonadati</taxon>
        <taxon>Pseudomonadota</taxon>
        <taxon>Betaproteobacteria</taxon>
        <taxon>Burkholderiales</taxon>
        <taxon>Comamonadaceae</taxon>
        <taxon>Acidovorax</taxon>
    </lineage>
</organism>